<evidence type="ECO:0000313" key="2">
    <source>
        <dbReference type="EMBL" id="KAL0946602.1"/>
    </source>
</evidence>
<evidence type="ECO:0000313" key="3">
    <source>
        <dbReference type="Proteomes" id="UP001556367"/>
    </source>
</evidence>
<feature type="region of interest" description="Disordered" evidence="1">
    <location>
        <begin position="666"/>
        <end position="693"/>
    </location>
</feature>
<comment type="caution">
    <text evidence="2">The sequence shown here is derived from an EMBL/GenBank/DDBJ whole genome shotgun (WGS) entry which is preliminary data.</text>
</comment>
<organism evidence="2 3">
    <name type="scientific">Hohenbuehelia grisea</name>
    <dbReference type="NCBI Taxonomy" id="104357"/>
    <lineage>
        <taxon>Eukaryota</taxon>
        <taxon>Fungi</taxon>
        <taxon>Dikarya</taxon>
        <taxon>Basidiomycota</taxon>
        <taxon>Agaricomycotina</taxon>
        <taxon>Agaricomycetes</taxon>
        <taxon>Agaricomycetidae</taxon>
        <taxon>Agaricales</taxon>
        <taxon>Pleurotineae</taxon>
        <taxon>Pleurotaceae</taxon>
        <taxon>Hohenbuehelia</taxon>
    </lineage>
</organism>
<dbReference type="Proteomes" id="UP001556367">
    <property type="component" value="Unassembled WGS sequence"/>
</dbReference>
<proteinExistence type="predicted"/>
<gene>
    <name evidence="2" type="ORF">HGRIS_012801</name>
</gene>
<feature type="region of interest" description="Disordered" evidence="1">
    <location>
        <begin position="205"/>
        <end position="225"/>
    </location>
</feature>
<protein>
    <submittedName>
        <fullName evidence="2">Uncharacterized protein</fullName>
    </submittedName>
</protein>
<feature type="compositionally biased region" description="Polar residues" evidence="1">
    <location>
        <begin position="684"/>
        <end position="693"/>
    </location>
</feature>
<accession>A0ABR3ITG1</accession>
<dbReference type="EMBL" id="JASNQZ010000015">
    <property type="protein sequence ID" value="KAL0946602.1"/>
    <property type="molecule type" value="Genomic_DNA"/>
</dbReference>
<reference evidence="3" key="1">
    <citation type="submission" date="2024-06" db="EMBL/GenBank/DDBJ databases">
        <title>Multi-omics analyses provide insights into the biosynthesis of the anticancer antibiotic pleurotin in Hohenbuehelia grisea.</title>
        <authorList>
            <person name="Weaver J.A."/>
            <person name="Alberti F."/>
        </authorList>
    </citation>
    <scope>NUCLEOTIDE SEQUENCE [LARGE SCALE GENOMIC DNA]</scope>
    <source>
        <strain evidence="3">T-177</strain>
    </source>
</reference>
<keyword evidence="3" id="KW-1185">Reference proteome</keyword>
<name>A0ABR3ITG1_9AGAR</name>
<sequence length="891" mass="97232">MFHDLKSVGLSPAKGKAKEDNSWYAGWWEFEYLLENARRPVEWSTSSIIFTAHPTEASIIGRHFSSSKQFSLPAPARHPAGPFDPPTVISVSSVPDQEEIFAYFPGRETEGLACIWQRTIYLDEWRVVDTWQVERGAGIVAASWLAMPREWCSNEETGTSSRLPPRGPPLPPWASTIMLVTQNNHVEIRYHRKQAAQFKTLSVPLSQPGRATENHAETPKDNGPPLGGMTICTHAAIGLPYQENSILVATRSHRYPLASATDPGTTNFDLSEHAPPVVNIGHDRSIWGEQGSIELAEIRLVFNGVVMSIVAMPLPPLSYPTQGLSQLSFVPLLPSTPPAAPISPSQGGQPATLLLTANSLDFGDYTTTPVSELRLWKYSRQKAGPGWKLEHQVERRFSTSVLAFTLPQAARSGATDIGIYAAILDTYGTAGLRKPRPKQAAIGTISVLNLNDLSDDNHWERCAIRQPINRLGRELPLNGVISPNGTRLCTVSLGLHPATTTIHALPKWENASAMQLDTPSRRISQVPFVTAVLARRSTTDLADALASLPLDDIVSTLYDVYQTLEGYMKGLNLPVLVEILGISVEVYRRRARTTGDDTEREQAAERWQLAQDISSLIASNRNFNACNEGDLYDLSSVWQLIGISTWVIDLSEKVMKECVLCWDGGSTQRQPDPGNEGDDLFGSRPNSPSQGGPLTSSPLLFLAHPLVLLHLRDAIRHVKGFHKHLSSLAARGDNALIARDVLQDLFTTSGIDLHAFDLLLDDLLADASALQGEELRRSIAACTPTPALSGFLRATILKVMESNALHKARLFLKPADLVDDLARLSFGGPKKNKDRSILTKGVLPRNDPDVGSCGTNPIVGKCAKPTGIVGVSALEAGRRLLCKGVMVGVHI</sequence>
<evidence type="ECO:0000256" key="1">
    <source>
        <dbReference type="SAM" id="MobiDB-lite"/>
    </source>
</evidence>